<dbReference type="Pfam" id="PF00990">
    <property type="entry name" value="GGDEF"/>
    <property type="match status" value="1"/>
</dbReference>
<protein>
    <recommendedName>
        <fullName evidence="1">diguanylate cyclase</fullName>
        <ecNumber evidence="1">2.7.7.65</ecNumber>
    </recommendedName>
</protein>
<dbReference type="InterPro" id="IPR029787">
    <property type="entry name" value="Nucleotide_cyclase"/>
</dbReference>
<dbReference type="SMART" id="SM00267">
    <property type="entry name" value="GGDEF"/>
    <property type="match status" value="1"/>
</dbReference>
<name>A0A6N1V8W0_9HYPH</name>
<keyword evidence="4" id="KW-1133">Transmembrane helix</keyword>
<dbReference type="RefSeq" id="WP_175275286.1">
    <property type="nucleotide sequence ID" value="NZ_CP054836.1"/>
</dbReference>
<dbReference type="GO" id="GO:0052621">
    <property type="term" value="F:diguanylate cyclase activity"/>
    <property type="evidence" value="ECO:0007669"/>
    <property type="project" value="UniProtKB-EC"/>
</dbReference>
<dbReference type="InterPro" id="IPR043128">
    <property type="entry name" value="Rev_trsase/Diguanyl_cyclase"/>
</dbReference>
<dbReference type="FunFam" id="3.30.70.270:FF:000001">
    <property type="entry name" value="Diguanylate cyclase domain protein"/>
    <property type="match status" value="1"/>
</dbReference>
<organism evidence="6 7">
    <name type="scientific">Oricola thermophila</name>
    <dbReference type="NCBI Taxonomy" id="2742145"/>
    <lineage>
        <taxon>Bacteria</taxon>
        <taxon>Pseudomonadati</taxon>
        <taxon>Pseudomonadota</taxon>
        <taxon>Alphaproteobacteria</taxon>
        <taxon>Hyphomicrobiales</taxon>
        <taxon>Ahrensiaceae</taxon>
        <taxon>Oricola</taxon>
    </lineage>
</organism>
<keyword evidence="4" id="KW-0812">Transmembrane</keyword>
<evidence type="ECO:0000313" key="6">
    <source>
        <dbReference type="EMBL" id="QKV17390.1"/>
    </source>
</evidence>
<feature type="region of interest" description="Disordered" evidence="3">
    <location>
        <begin position="261"/>
        <end position="285"/>
    </location>
</feature>
<dbReference type="Proteomes" id="UP000509367">
    <property type="component" value="Chromosome"/>
</dbReference>
<reference evidence="6 7" key="1">
    <citation type="submission" date="2020-06" db="EMBL/GenBank/DDBJ databases">
        <title>Oricola thermophila sp. nov. isolated from a tidal sediments.</title>
        <authorList>
            <person name="Kwon K.K."/>
            <person name="Yang S.-H."/>
            <person name="Park M.-J."/>
        </authorList>
    </citation>
    <scope>NUCLEOTIDE SEQUENCE [LARGE SCALE GENOMIC DNA]</scope>
    <source>
        <strain evidence="6 7">MEBiC13590</strain>
    </source>
</reference>
<dbReference type="SUPFAM" id="SSF55073">
    <property type="entry name" value="Nucleotide cyclase"/>
    <property type="match status" value="1"/>
</dbReference>
<dbReference type="KEGG" id="orm:HTY61_02360"/>
<dbReference type="Gene3D" id="3.30.70.270">
    <property type="match status" value="1"/>
</dbReference>
<dbReference type="CDD" id="cd01949">
    <property type="entry name" value="GGDEF"/>
    <property type="match status" value="1"/>
</dbReference>
<dbReference type="EMBL" id="CP054836">
    <property type="protein sequence ID" value="QKV17390.1"/>
    <property type="molecule type" value="Genomic_DNA"/>
</dbReference>
<dbReference type="GO" id="GO:0005886">
    <property type="term" value="C:plasma membrane"/>
    <property type="evidence" value="ECO:0007669"/>
    <property type="project" value="TreeGrafter"/>
</dbReference>
<dbReference type="PANTHER" id="PTHR45138">
    <property type="entry name" value="REGULATORY COMPONENTS OF SENSORY TRANSDUCTION SYSTEM"/>
    <property type="match status" value="1"/>
</dbReference>
<evidence type="ECO:0000256" key="2">
    <source>
        <dbReference type="ARBA" id="ARBA00034247"/>
    </source>
</evidence>
<feature type="transmembrane region" description="Helical" evidence="4">
    <location>
        <begin position="64"/>
        <end position="82"/>
    </location>
</feature>
<evidence type="ECO:0000259" key="5">
    <source>
        <dbReference type="PROSITE" id="PS50887"/>
    </source>
</evidence>
<proteinExistence type="predicted"/>
<feature type="transmembrane region" description="Helical" evidence="4">
    <location>
        <begin position="29"/>
        <end position="52"/>
    </location>
</feature>
<evidence type="ECO:0000256" key="1">
    <source>
        <dbReference type="ARBA" id="ARBA00012528"/>
    </source>
</evidence>
<evidence type="ECO:0000256" key="3">
    <source>
        <dbReference type="SAM" id="MobiDB-lite"/>
    </source>
</evidence>
<comment type="catalytic activity">
    <reaction evidence="2">
        <text>2 GTP = 3',3'-c-di-GMP + 2 diphosphate</text>
        <dbReference type="Rhea" id="RHEA:24898"/>
        <dbReference type="ChEBI" id="CHEBI:33019"/>
        <dbReference type="ChEBI" id="CHEBI:37565"/>
        <dbReference type="ChEBI" id="CHEBI:58805"/>
        <dbReference type="EC" id="2.7.7.65"/>
    </reaction>
</comment>
<feature type="domain" description="GGDEF" evidence="5">
    <location>
        <begin position="130"/>
        <end position="262"/>
    </location>
</feature>
<dbReference type="PROSITE" id="PS50887">
    <property type="entry name" value="GGDEF"/>
    <property type="match status" value="1"/>
</dbReference>
<evidence type="ECO:0000313" key="7">
    <source>
        <dbReference type="Proteomes" id="UP000509367"/>
    </source>
</evidence>
<gene>
    <name evidence="6" type="ORF">HTY61_02360</name>
</gene>
<dbReference type="GO" id="GO:1902201">
    <property type="term" value="P:negative regulation of bacterial-type flagellum-dependent cell motility"/>
    <property type="evidence" value="ECO:0007669"/>
    <property type="project" value="TreeGrafter"/>
</dbReference>
<dbReference type="InterPro" id="IPR050469">
    <property type="entry name" value="Diguanylate_Cyclase"/>
</dbReference>
<dbReference type="NCBIfam" id="TIGR00254">
    <property type="entry name" value="GGDEF"/>
    <property type="match status" value="1"/>
</dbReference>
<keyword evidence="4" id="KW-0472">Membrane</keyword>
<evidence type="ECO:0000256" key="4">
    <source>
        <dbReference type="SAM" id="Phobius"/>
    </source>
</evidence>
<accession>A0A6N1V8W0</accession>
<dbReference type="AlphaFoldDB" id="A0A6N1V8W0"/>
<dbReference type="GO" id="GO:0043709">
    <property type="term" value="P:cell adhesion involved in single-species biofilm formation"/>
    <property type="evidence" value="ECO:0007669"/>
    <property type="project" value="TreeGrafter"/>
</dbReference>
<dbReference type="EC" id="2.7.7.65" evidence="1"/>
<keyword evidence="7" id="KW-1185">Reference proteome</keyword>
<sequence length="285" mass="31044">MLSRNPRLADMLERIFIVRSVAEAIRRSIAWCLVIAFIAVILTDPLFAVFFPDLAKTYGPSVRAFAFGIAILVSAPIVALFFRMSLRMVSFNEQLKDMARHDSLTGLLNRAAFEEIIAGRARDSGDDASPEDALIIIDIDHFKSINDTYGHAAGDHVLRMVSVCIAGNVFERDYVARLGGEEFAVLLIGAGASGAVRAAERIRSALEECTSHYEGRVIRVTASLGGALYPRGAAYPSVYRSADFALYRAKDAGRNTCEFNGLPTVPRNPKPGAETLTEDTNRGIA</sequence>
<dbReference type="InterPro" id="IPR000160">
    <property type="entry name" value="GGDEF_dom"/>
</dbReference>
<dbReference type="PANTHER" id="PTHR45138:SF9">
    <property type="entry name" value="DIGUANYLATE CYCLASE DGCM-RELATED"/>
    <property type="match status" value="1"/>
</dbReference>